<protein>
    <recommendedName>
        <fullName evidence="2">TonB-dependent receptor-like beta-barrel domain-containing protein</fullName>
    </recommendedName>
</protein>
<comment type="caution">
    <text evidence="1">The sequence shown here is derived from an EMBL/GenBank/DDBJ whole genome shotgun (WGS) entry which is preliminary data.</text>
</comment>
<dbReference type="EMBL" id="VSSQ01102021">
    <property type="protein sequence ID" value="MPN43555.1"/>
    <property type="molecule type" value="Genomic_DNA"/>
</dbReference>
<organism evidence="1">
    <name type="scientific">bioreactor metagenome</name>
    <dbReference type="NCBI Taxonomy" id="1076179"/>
    <lineage>
        <taxon>unclassified sequences</taxon>
        <taxon>metagenomes</taxon>
        <taxon>ecological metagenomes</taxon>
    </lineage>
</organism>
<proteinExistence type="predicted"/>
<gene>
    <name evidence="1" type="ORF">SDC9_191115</name>
</gene>
<name>A0A645HWZ1_9ZZZZ</name>
<reference evidence="1" key="1">
    <citation type="submission" date="2019-08" db="EMBL/GenBank/DDBJ databases">
        <authorList>
            <person name="Kucharzyk K."/>
            <person name="Murdoch R.W."/>
            <person name="Higgins S."/>
            <person name="Loffler F."/>
        </authorList>
    </citation>
    <scope>NUCLEOTIDE SEQUENCE</scope>
</reference>
<evidence type="ECO:0008006" key="2">
    <source>
        <dbReference type="Google" id="ProtNLM"/>
    </source>
</evidence>
<dbReference type="AlphaFoldDB" id="A0A645HWZ1"/>
<accession>A0A645HWZ1</accession>
<evidence type="ECO:0000313" key="1">
    <source>
        <dbReference type="EMBL" id="MPN43555.1"/>
    </source>
</evidence>
<sequence length="85" mass="10047">MRLYPQYGSELYWGNPFLRGSAYLQSKWYVGLIETERVSARLNCNLHFTEGNMLFQQTLSVSASIDNFSKPEKRSARYPWMKIFQ</sequence>